<dbReference type="Gene3D" id="3.20.20.140">
    <property type="entry name" value="Metal-dependent hydrolases"/>
    <property type="match status" value="2"/>
</dbReference>
<dbReference type="KEGG" id="spon:HME9304_02462"/>
<dbReference type="PANTHER" id="PTHR11647:SF1">
    <property type="entry name" value="COLLAPSIN RESPONSE MEDIATOR PROTEIN"/>
    <property type="match status" value="1"/>
</dbReference>
<dbReference type="AlphaFoldDB" id="A0A2Z4LVN5"/>
<dbReference type="EC" id="3.5.4.2" evidence="2"/>
<organism evidence="2 3">
    <name type="scientific">Flagellimonas maritima</name>
    <dbReference type="NCBI Taxonomy" id="1383885"/>
    <lineage>
        <taxon>Bacteria</taxon>
        <taxon>Pseudomonadati</taxon>
        <taxon>Bacteroidota</taxon>
        <taxon>Flavobacteriia</taxon>
        <taxon>Flavobacteriales</taxon>
        <taxon>Flavobacteriaceae</taxon>
        <taxon>Flagellimonas</taxon>
    </lineage>
</organism>
<reference evidence="2 3" key="1">
    <citation type="submission" date="2018-06" db="EMBL/GenBank/DDBJ databases">
        <title>Spongiibacterium sp. HME9304 Genome sequencing and assembly.</title>
        <authorList>
            <person name="Kang H."/>
            <person name="Kim H."/>
            <person name="Joh K."/>
        </authorList>
    </citation>
    <scope>NUCLEOTIDE SEQUENCE [LARGE SCALE GENOMIC DNA]</scope>
    <source>
        <strain evidence="2 3">HME9304</strain>
    </source>
</reference>
<dbReference type="SUPFAM" id="SSF51556">
    <property type="entry name" value="Metallo-dependent hydrolases"/>
    <property type="match status" value="1"/>
</dbReference>
<dbReference type="Proteomes" id="UP000248536">
    <property type="component" value="Chromosome"/>
</dbReference>
<name>A0A2Z4LVN5_9FLAO</name>
<dbReference type="InterPro" id="IPR011059">
    <property type="entry name" value="Metal-dep_hydrolase_composite"/>
</dbReference>
<feature type="domain" description="Amidohydrolase 3" evidence="1">
    <location>
        <begin position="77"/>
        <end position="484"/>
    </location>
</feature>
<dbReference type="OrthoDB" id="9775607at2"/>
<dbReference type="InterPro" id="IPR050378">
    <property type="entry name" value="Metallo-dep_Hydrolases_sf"/>
</dbReference>
<dbReference type="Gene3D" id="2.30.40.10">
    <property type="entry name" value="Urease, subunit C, domain 1"/>
    <property type="match status" value="1"/>
</dbReference>
<dbReference type="EMBL" id="CP030104">
    <property type="protein sequence ID" value="AWX45448.1"/>
    <property type="molecule type" value="Genomic_DNA"/>
</dbReference>
<proteinExistence type="predicted"/>
<gene>
    <name evidence="2" type="ORF">HME9304_02462</name>
</gene>
<keyword evidence="3" id="KW-1185">Reference proteome</keyword>
<dbReference type="Pfam" id="PF07969">
    <property type="entry name" value="Amidohydro_3"/>
    <property type="match status" value="1"/>
</dbReference>
<dbReference type="PROSITE" id="PS51257">
    <property type="entry name" value="PROKAR_LIPOPROTEIN"/>
    <property type="match status" value="1"/>
</dbReference>
<evidence type="ECO:0000259" key="1">
    <source>
        <dbReference type="Pfam" id="PF07969"/>
    </source>
</evidence>
<dbReference type="RefSeq" id="WP_112378840.1">
    <property type="nucleotide sequence ID" value="NZ_CP030104.1"/>
</dbReference>
<dbReference type="GO" id="GO:0000034">
    <property type="term" value="F:adenine deaminase activity"/>
    <property type="evidence" value="ECO:0007669"/>
    <property type="project" value="UniProtKB-EC"/>
</dbReference>
<accession>A0A2Z4LVN5</accession>
<protein>
    <submittedName>
        <fullName evidence="2">Adenine deaminase</fullName>
        <ecNumber evidence="2">3.5.4.2</ecNumber>
    </submittedName>
</protein>
<dbReference type="InterPro" id="IPR013108">
    <property type="entry name" value="Amidohydro_3"/>
</dbReference>
<evidence type="ECO:0000313" key="3">
    <source>
        <dbReference type="Proteomes" id="UP000248536"/>
    </source>
</evidence>
<dbReference type="PANTHER" id="PTHR11647">
    <property type="entry name" value="HYDRANTOINASE/DIHYDROPYRIMIDINASE FAMILY MEMBER"/>
    <property type="match status" value="1"/>
</dbReference>
<keyword evidence="2" id="KW-0378">Hydrolase</keyword>
<evidence type="ECO:0000313" key="2">
    <source>
        <dbReference type="EMBL" id="AWX45448.1"/>
    </source>
</evidence>
<dbReference type="InterPro" id="IPR032466">
    <property type="entry name" value="Metal_Hydrolase"/>
</dbReference>
<dbReference type="SUPFAM" id="SSF51338">
    <property type="entry name" value="Composite domain of metallo-dependent hydrolases"/>
    <property type="match status" value="1"/>
</dbReference>
<sequence>MKNQLKIFSKFGTVIFSVSFFMQSCAEQKIIEADVLIKNGIVYDGVSLESLKSTIAIKDDKIVYIGDSEKVEIVASEIIDATGLIVSPGFIDPHTHADRDLNVAKTSHNKPFLYQGITTVVVGNDGNSFYPLSKFKSLYTSQGIGTNVVPLVGHGTVREEVMGRSDKLASPEELLKMQHLVQQEMDSGAFGISTGLFYAPGSYSNTDEVIALAKTAAQNGGIYDTHLRDESSYTVGLLASIEETIQIGREAKIPVHISHIKCLGVDVWNKSNAIVKMIENAQKEGLEITANQYPYDASATGLKAAVVPRWAESGGKDSLFIRYEDPQTKSKILTEIKNNIARRGGAEKLLIVKSNNEEFIGKNLLEISQMLNMEPHVAVINILKTGYVRIASFNMTDEDIFTFMKQDWVVTGSDGNTGHPRKYGSFPRKFHTYVTKEKIIDTAEFINRSTSKTAEIFKIEKRGRLKVGYYADIIIFDPNSFRDKADYTDAFQLSEGLIHSFINGKTTIKDGAYNNSLNGKVLEKQLPKNE</sequence>